<dbReference type="GO" id="GO:0005886">
    <property type="term" value="C:plasma membrane"/>
    <property type="evidence" value="ECO:0007669"/>
    <property type="project" value="UniProtKB-SubCell"/>
</dbReference>
<evidence type="ECO:0000256" key="12">
    <source>
        <dbReference type="ARBA" id="ARBA00023012"/>
    </source>
</evidence>
<evidence type="ECO:0000256" key="11">
    <source>
        <dbReference type="ARBA" id="ARBA00022989"/>
    </source>
</evidence>
<dbReference type="Gene3D" id="1.10.287.130">
    <property type="match status" value="1"/>
</dbReference>
<dbReference type="PANTHER" id="PTHR45528">
    <property type="entry name" value="SENSOR HISTIDINE KINASE CPXA"/>
    <property type="match status" value="1"/>
</dbReference>
<keyword evidence="12" id="KW-0902">Two-component regulatory system</keyword>
<proteinExistence type="predicted"/>
<accession>A0A410Q962</accession>
<dbReference type="CDD" id="cd00082">
    <property type="entry name" value="HisKA"/>
    <property type="match status" value="1"/>
</dbReference>
<dbReference type="AlphaFoldDB" id="A0A410Q962"/>
<dbReference type="OrthoDB" id="9780718at2"/>
<sequence length="459" mass="54208">MKNYPLSIQIWMVFALITLCISILLVFVLPLTLRDFFTKEIYETIESAQDLLINRIDRDYSEDDFSSDSFSEKKQIANIRTVNHFMIYGNNTIFITSPTISIDFLSEVREKIETQNASSQRYSGQINNRKMFYVISRGKIWDHDVYLVSYMWDSYRDDLVHTLFRRLVVVMTFILLLSWIPAIFLSRYLSKPLVALERRVKKLANHEWDESFQLDRKDEIGELGDSIEQLRNQLLKQDESQQSFLQHVSHELKTPVMVIRSYSQAIRDGIYPKGNLDCTLQVIDNESERLEKRIGNLLYLTKLDYLSLHNTSKEIFSLDELIKEVVERLRWRRNELDWFVKLEPIKIKGDIEQWIVVLENLLDNQIRYSDTKISVFLTKSIEDDKEKALLKMWNDGDPIEDKIMERLFDKFNKGYKGQFGLGLAIVYRIVTLHDSKIWAENEEDGVSFYVEIPLSENKD</sequence>
<evidence type="ECO:0000256" key="5">
    <source>
        <dbReference type="ARBA" id="ARBA00022553"/>
    </source>
</evidence>
<comment type="subcellular location">
    <subcellularLocation>
        <location evidence="2">Cell membrane</location>
        <topology evidence="2">Multi-pass membrane protein</topology>
    </subcellularLocation>
</comment>
<feature type="transmembrane region" description="Helical" evidence="14">
    <location>
        <begin position="167"/>
        <end position="189"/>
    </location>
</feature>
<dbReference type="InterPro" id="IPR003660">
    <property type="entry name" value="HAMP_dom"/>
</dbReference>
<dbReference type="InterPro" id="IPR050398">
    <property type="entry name" value="HssS/ArlS-like"/>
</dbReference>
<dbReference type="EMBL" id="CP035282">
    <property type="protein sequence ID" value="QAT60520.1"/>
    <property type="molecule type" value="Genomic_DNA"/>
</dbReference>
<feature type="domain" description="Histidine kinase" evidence="15">
    <location>
        <begin position="247"/>
        <end position="456"/>
    </location>
</feature>
<dbReference type="SMART" id="SM00388">
    <property type="entry name" value="HisKA"/>
    <property type="match status" value="1"/>
</dbReference>
<keyword evidence="5" id="KW-0597">Phosphoprotein</keyword>
<name>A0A410Q962_9FIRM</name>
<keyword evidence="6" id="KW-0808">Transferase</keyword>
<dbReference type="Pfam" id="PF00672">
    <property type="entry name" value="HAMP"/>
    <property type="match status" value="1"/>
</dbReference>
<dbReference type="InterPro" id="IPR036890">
    <property type="entry name" value="HATPase_C_sf"/>
</dbReference>
<dbReference type="Proteomes" id="UP000287969">
    <property type="component" value="Chromosome"/>
</dbReference>
<dbReference type="PANTHER" id="PTHR45528:SF1">
    <property type="entry name" value="SENSOR HISTIDINE KINASE CPXA"/>
    <property type="match status" value="1"/>
</dbReference>
<dbReference type="PROSITE" id="PS50109">
    <property type="entry name" value="HIS_KIN"/>
    <property type="match status" value="1"/>
</dbReference>
<dbReference type="KEGG" id="spoa:EQM13_02485"/>
<dbReference type="Gene3D" id="6.10.340.10">
    <property type="match status" value="1"/>
</dbReference>
<dbReference type="Pfam" id="PF02518">
    <property type="entry name" value="HATPase_c"/>
    <property type="match status" value="1"/>
</dbReference>
<evidence type="ECO:0000256" key="7">
    <source>
        <dbReference type="ARBA" id="ARBA00022692"/>
    </source>
</evidence>
<evidence type="ECO:0000256" key="4">
    <source>
        <dbReference type="ARBA" id="ARBA00022475"/>
    </source>
</evidence>
<dbReference type="RefSeq" id="WP_128751865.1">
    <property type="nucleotide sequence ID" value="NZ_CP035282.1"/>
</dbReference>
<evidence type="ECO:0000313" key="18">
    <source>
        <dbReference type="Proteomes" id="UP000287969"/>
    </source>
</evidence>
<keyword evidence="7 14" id="KW-0812">Transmembrane</keyword>
<dbReference type="EC" id="2.7.13.3" evidence="3"/>
<evidence type="ECO:0000313" key="17">
    <source>
        <dbReference type="EMBL" id="QAT60520.1"/>
    </source>
</evidence>
<dbReference type="SMART" id="SM00304">
    <property type="entry name" value="HAMP"/>
    <property type="match status" value="1"/>
</dbReference>
<dbReference type="Pfam" id="PF00512">
    <property type="entry name" value="HisKA"/>
    <property type="match status" value="1"/>
</dbReference>
<keyword evidence="8" id="KW-0547">Nucleotide-binding</keyword>
<evidence type="ECO:0000256" key="6">
    <source>
        <dbReference type="ARBA" id="ARBA00022679"/>
    </source>
</evidence>
<feature type="transmembrane region" description="Helical" evidence="14">
    <location>
        <begin position="6"/>
        <end position="29"/>
    </location>
</feature>
<evidence type="ECO:0000256" key="1">
    <source>
        <dbReference type="ARBA" id="ARBA00000085"/>
    </source>
</evidence>
<evidence type="ECO:0000259" key="16">
    <source>
        <dbReference type="PROSITE" id="PS50885"/>
    </source>
</evidence>
<protein>
    <recommendedName>
        <fullName evidence="3">histidine kinase</fullName>
        <ecNumber evidence="3">2.7.13.3</ecNumber>
    </recommendedName>
</protein>
<comment type="catalytic activity">
    <reaction evidence="1">
        <text>ATP + protein L-histidine = ADP + protein N-phospho-L-histidine.</text>
        <dbReference type="EC" id="2.7.13.3"/>
    </reaction>
</comment>
<dbReference type="CDD" id="cd06225">
    <property type="entry name" value="HAMP"/>
    <property type="match status" value="1"/>
</dbReference>
<keyword evidence="13 14" id="KW-0472">Membrane</keyword>
<organism evidence="17 18">
    <name type="scientific">Acidilutibacter cellobiosedens</name>
    <dbReference type="NCBI Taxonomy" id="2507161"/>
    <lineage>
        <taxon>Bacteria</taxon>
        <taxon>Bacillati</taxon>
        <taxon>Bacillota</taxon>
        <taxon>Tissierellia</taxon>
        <taxon>Tissierellales</taxon>
        <taxon>Acidilutibacteraceae</taxon>
        <taxon>Acidilutibacter</taxon>
    </lineage>
</organism>
<evidence type="ECO:0000256" key="13">
    <source>
        <dbReference type="ARBA" id="ARBA00023136"/>
    </source>
</evidence>
<keyword evidence="4" id="KW-1003">Cell membrane</keyword>
<evidence type="ECO:0000256" key="10">
    <source>
        <dbReference type="ARBA" id="ARBA00022840"/>
    </source>
</evidence>
<dbReference type="GO" id="GO:0000155">
    <property type="term" value="F:phosphorelay sensor kinase activity"/>
    <property type="evidence" value="ECO:0007669"/>
    <property type="project" value="InterPro"/>
</dbReference>
<evidence type="ECO:0000256" key="9">
    <source>
        <dbReference type="ARBA" id="ARBA00022777"/>
    </source>
</evidence>
<keyword evidence="18" id="KW-1185">Reference proteome</keyword>
<keyword evidence="11 14" id="KW-1133">Transmembrane helix</keyword>
<evidence type="ECO:0000256" key="14">
    <source>
        <dbReference type="SAM" id="Phobius"/>
    </source>
</evidence>
<evidence type="ECO:0000259" key="15">
    <source>
        <dbReference type="PROSITE" id="PS50109"/>
    </source>
</evidence>
<dbReference type="SUPFAM" id="SSF47384">
    <property type="entry name" value="Homodimeric domain of signal transducing histidine kinase"/>
    <property type="match status" value="1"/>
</dbReference>
<evidence type="ECO:0000256" key="8">
    <source>
        <dbReference type="ARBA" id="ARBA00022741"/>
    </source>
</evidence>
<dbReference type="SUPFAM" id="SSF55874">
    <property type="entry name" value="ATPase domain of HSP90 chaperone/DNA topoisomerase II/histidine kinase"/>
    <property type="match status" value="1"/>
</dbReference>
<reference evidence="18" key="1">
    <citation type="submission" date="2019-01" db="EMBL/GenBank/DDBJ databases">
        <title>Draft genomes of a novel of Sporanaerobacter strains.</title>
        <authorList>
            <person name="Ma S."/>
        </authorList>
    </citation>
    <scope>NUCLEOTIDE SEQUENCE [LARGE SCALE GENOMIC DNA]</scope>
    <source>
        <strain evidence="18">NJN-17</strain>
    </source>
</reference>
<dbReference type="GO" id="GO:0005524">
    <property type="term" value="F:ATP binding"/>
    <property type="evidence" value="ECO:0007669"/>
    <property type="project" value="UniProtKB-KW"/>
</dbReference>
<keyword evidence="9 17" id="KW-0418">Kinase</keyword>
<keyword evidence="10" id="KW-0067">ATP-binding</keyword>
<dbReference type="Gene3D" id="3.30.565.10">
    <property type="entry name" value="Histidine kinase-like ATPase, C-terminal domain"/>
    <property type="match status" value="1"/>
</dbReference>
<evidence type="ECO:0000256" key="2">
    <source>
        <dbReference type="ARBA" id="ARBA00004651"/>
    </source>
</evidence>
<dbReference type="InterPro" id="IPR036097">
    <property type="entry name" value="HisK_dim/P_sf"/>
</dbReference>
<dbReference type="SMART" id="SM00387">
    <property type="entry name" value="HATPase_c"/>
    <property type="match status" value="1"/>
</dbReference>
<gene>
    <name evidence="17" type="ORF">EQM13_02485</name>
</gene>
<dbReference type="InterPro" id="IPR003594">
    <property type="entry name" value="HATPase_dom"/>
</dbReference>
<dbReference type="InterPro" id="IPR005467">
    <property type="entry name" value="His_kinase_dom"/>
</dbReference>
<dbReference type="PROSITE" id="PS50885">
    <property type="entry name" value="HAMP"/>
    <property type="match status" value="1"/>
</dbReference>
<evidence type="ECO:0000256" key="3">
    <source>
        <dbReference type="ARBA" id="ARBA00012438"/>
    </source>
</evidence>
<dbReference type="InterPro" id="IPR003661">
    <property type="entry name" value="HisK_dim/P_dom"/>
</dbReference>
<dbReference type="SUPFAM" id="SSF158472">
    <property type="entry name" value="HAMP domain-like"/>
    <property type="match status" value="1"/>
</dbReference>
<feature type="domain" description="HAMP" evidence="16">
    <location>
        <begin position="187"/>
        <end position="239"/>
    </location>
</feature>